<evidence type="ECO:0000256" key="9">
    <source>
        <dbReference type="SAM" id="Phobius"/>
    </source>
</evidence>
<protein>
    <submittedName>
        <fullName evidence="11">TRAP transporter small permease</fullName>
    </submittedName>
</protein>
<reference evidence="11" key="2">
    <citation type="submission" date="2021-04" db="EMBL/GenBank/DDBJ databases">
        <authorList>
            <person name="Liu J."/>
        </authorList>
    </citation>
    <scope>NUCLEOTIDE SEQUENCE</scope>
    <source>
        <strain evidence="11">BAD-6</strain>
    </source>
</reference>
<evidence type="ECO:0000256" key="1">
    <source>
        <dbReference type="ARBA" id="ARBA00004429"/>
    </source>
</evidence>
<organism evidence="11 12">
    <name type="scientific">Sinanaerobacter chloroacetimidivorans</name>
    <dbReference type="NCBI Taxonomy" id="2818044"/>
    <lineage>
        <taxon>Bacteria</taxon>
        <taxon>Bacillati</taxon>
        <taxon>Bacillota</taxon>
        <taxon>Clostridia</taxon>
        <taxon>Peptostreptococcales</taxon>
        <taxon>Anaerovoracaceae</taxon>
        <taxon>Sinanaerobacter</taxon>
    </lineage>
</organism>
<comment type="caution">
    <text evidence="11">The sequence shown here is derived from an EMBL/GenBank/DDBJ whole genome shotgun (WGS) entry which is preliminary data.</text>
</comment>
<keyword evidence="12" id="KW-1185">Reference proteome</keyword>
<sequence length="176" mass="19824">MLKKLNHFMNNLCFGTSFLGALIVFGLMFLICGDICGRVFFHKPIIGTTEIAQNMTAAIVFLMLPWATKLGQHVRSTMILSKLPKKGVEFMNAASYLLGIILFIGIIVSSWDPMVHATKIKDVQGEVFSFPLYPIWWIVIFGSAMSLYQCFRKFIEAVAALFRNSSKIKTNREGCE</sequence>
<dbReference type="Pfam" id="PF04290">
    <property type="entry name" value="DctQ"/>
    <property type="match status" value="1"/>
</dbReference>
<evidence type="ECO:0000256" key="2">
    <source>
        <dbReference type="ARBA" id="ARBA00022448"/>
    </source>
</evidence>
<evidence type="ECO:0000256" key="5">
    <source>
        <dbReference type="ARBA" id="ARBA00022692"/>
    </source>
</evidence>
<dbReference type="InterPro" id="IPR055348">
    <property type="entry name" value="DctQ"/>
</dbReference>
<proteinExistence type="inferred from homology"/>
<name>A0A8J7W1I4_9FIRM</name>
<evidence type="ECO:0000256" key="3">
    <source>
        <dbReference type="ARBA" id="ARBA00022475"/>
    </source>
</evidence>
<keyword evidence="5 9" id="KW-0812">Transmembrane</keyword>
<gene>
    <name evidence="11" type="ORF">KCX82_06255</name>
</gene>
<evidence type="ECO:0000256" key="4">
    <source>
        <dbReference type="ARBA" id="ARBA00022519"/>
    </source>
</evidence>
<dbReference type="Proteomes" id="UP000675664">
    <property type="component" value="Unassembled WGS sequence"/>
</dbReference>
<evidence type="ECO:0000313" key="11">
    <source>
        <dbReference type="EMBL" id="MBR0597465.1"/>
    </source>
</evidence>
<keyword evidence="2" id="KW-0813">Transport</keyword>
<keyword evidence="6 9" id="KW-1133">Transmembrane helix</keyword>
<dbReference type="GO" id="GO:0005886">
    <property type="term" value="C:plasma membrane"/>
    <property type="evidence" value="ECO:0007669"/>
    <property type="project" value="UniProtKB-SubCell"/>
</dbReference>
<evidence type="ECO:0000256" key="8">
    <source>
        <dbReference type="ARBA" id="ARBA00038436"/>
    </source>
</evidence>
<feature type="transmembrane region" description="Helical" evidence="9">
    <location>
        <begin position="12"/>
        <end position="31"/>
    </location>
</feature>
<keyword evidence="7 9" id="KW-0472">Membrane</keyword>
<evidence type="ECO:0000259" key="10">
    <source>
        <dbReference type="Pfam" id="PF04290"/>
    </source>
</evidence>
<dbReference type="InterPro" id="IPR007387">
    <property type="entry name" value="TRAP_DctQ"/>
</dbReference>
<dbReference type="AlphaFoldDB" id="A0A8J7W1I4"/>
<feature type="transmembrane region" description="Helical" evidence="9">
    <location>
        <begin position="131"/>
        <end position="151"/>
    </location>
</feature>
<dbReference type="RefSeq" id="WP_227017596.1">
    <property type="nucleotide sequence ID" value="NZ_JAGSND010000003.1"/>
</dbReference>
<feature type="domain" description="Tripartite ATP-independent periplasmic transporters DctQ component" evidence="10">
    <location>
        <begin position="27"/>
        <end position="158"/>
    </location>
</feature>
<evidence type="ECO:0000256" key="7">
    <source>
        <dbReference type="ARBA" id="ARBA00023136"/>
    </source>
</evidence>
<reference evidence="11" key="1">
    <citation type="submission" date="2021-04" db="EMBL/GenBank/DDBJ databases">
        <title>Sinoanaerobacter chloroacetimidivorans sp. nov., an obligate anaerobic bacterium isolated from anaerobic sludge.</title>
        <authorList>
            <person name="Bao Y."/>
        </authorList>
    </citation>
    <scope>NUCLEOTIDE SEQUENCE</scope>
    <source>
        <strain evidence="11">BAD-6</strain>
    </source>
</reference>
<comment type="similarity">
    <text evidence="8">Belongs to the TRAP transporter small permease family.</text>
</comment>
<feature type="transmembrane region" description="Helical" evidence="9">
    <location>
        <begin position="89"/>
        <end position="111"/>
    </location>
</feature>
<comment type="subcellular location">
    <subcellularLocation>
        <location evidence="1">Cell inner membrane</location>
        <topology evidence="1">Multi-pass membrane protein</topology>
    </subcellularLocation>
</comment>
<dbReference type="PANTHER" id="PTHR35011">
    <property type="entry name" value="2,3-DIKETO-L-GULONATE TRAP TRANSPORTER SMALL PERMEASE PROTEIN YIAM"/>
    <property type="match status" value="1"/>
</dbReference>
<keyword evidence="3" id="KW-1003">Cell membrane</keyword>
<dbReference type="EMBL" id="JAGSND010000003">
    <property type="protein sequence ID" value="MBR0597465.1"/>
    <property type="molecule type" value="Genomic_DNA"/>
</dbReference>
<evidence type="ECO:0000313" key="12">
    <source>
        <dbReference type="Proteomes" id="UP000675664"/>
    </source>
</evidence>
<feature type="transmembrane region" description="Helical" evidence="9">
    <location>
        <begin position="51"/>
        <end position="68"/>
    </location>
</feature>
<accession>A0A8J7W1I4</accession>
<evidence type="ECO:0000256" key="6">
    <source>
        <dbReference type="ARBA" id="ARBA00022989"/>
    </source>
</evidence>
<keyword evidence="4" id="KW-0997">Cell inner membrane</keyword>